<keyword evidence="8" id="KW-1185">Reference proteome</keyword>
<dbReference type="InterPro" id="IPR016171">
    <property type="entry name" value="Vanillyl_alc_oxidase_C-sub2"/>
</dbReference>
<dbReference type="KEGG" id="gry:D7I44_13200"/>
<dbReference type="InterPro" id="IPR004113">
    <property type="entry name" value="FAD-bd_oxidored_4_C"/>
</dbReference>
<organism evidence="7 8">
    <name type="scientific">Gryllotalpicola protaetiae</name>
    <dbReference type="NCBI Taxonomy" id="2419771"/>
    <lineage>
        <taxon>Bacteria</taxon>
        <taxon>Bacillati</taxon>
        <taxon>Actinomycetota</taxon>
        <taxon>Actinomycetes</taxon>
        <taxon>Micrococcales</taxon>
        <taxon>Microbacteriaceae</taxon>
        <taxon>Gryllotalpicola</taxon>
    </lineage>
</organism>
<dbReference type="PANTHER" id="PTHR11748">
    <property type="entry name" value="D-LACTATE DEHYDROGENASE"/>
    <property type="match status" value="1"/>
</dbReference>
<dbReference type="RefSeq" id="WP_120789918.1">
    <property type="nucleotide sequence ID" value="NZ_CP032624.1"/>
</dbReference>
<protein>
    <submittedName>
        <fullName evidence="7">FAD-binding oxidoreductase</fullName>
    </submittedName>
</protein>
<dbReference type="InterPro" id="IPR006094">
    <property type="entry name" value="Oxid_FAD_bind_N"/>
</dbReference>
<gene>
    <name evidence="7" type="ORF">D7I44_13200</name>
</gene>
<evidence type="ECO:0000259" key="6">
    <source>
        <dbReference type="PROSITE" id="PS51387"/>
    </source>
</evidence>
<evidence type="ECO:0000313" key="7">
    <source>
        <dbReference type="EMBL" id="AYG04388.1"/>
    </source>
</evidence>
<dbReference type="EMBL" id="CP032624">
    <property type="protein sequence ID" value="AYG04388.1"/>
    <property type="molecule type" value="Genomic_DNA"/>
</dbReference>
<dbReference type="OrthoDB" id="9770306at2"/>
<dbReference type="AlphaFoldDB" id="A0A387BNV1"/>
<sequence length="1012" mass="109529">MITSAGVDVRGLADALADEVDGEVRFDDGTRAAYATDASNYRQVPIAVVVPRSVEAGVRALEVCRRYATPVLSRGGGTSLAGECCNEAVVIDWSKHCDAFVSLDVDARTCVVEPGIPLDTLNALLAPHHLQFGPKPATHSHCTLGGMIGNDSCGSTAQAYGKTSDNVRRLEIVTYDGTRCWVGPTTDAEYERILSEGGARARLYERMRAIADEYGEEIRARFPDIPRLVSGYHLDALLPERGFDVARALVGSESTLVTVLHAELQLVPVPAAKAFIVLGFPSIEDAAAASPTIARHDPLSIEGLDSILIENEKRKRENTKALHLLPPGDAWLVVEMPGSSREEADARSQRLLAELESFDPKPAAKIFDDPVQEQEMLDVREAGLGSTAWVPGQRDTWEGWEDAAVPPDRLADYLRDFGALLEEFELQPASRYGHFGQGCVHCRIPFDLQSEQGIDHYRAFIERAAHLVASYDGSLSGEHGDGQSRGALLPIMFGDRVVEAFRELKAVFDPSDLMNPGKVVVAAGGRFDVPLGPTEHLRLGADYRPKVDVQLHFSYPDDEGRFDRAALRCVGVGNCRSHTGGVMCPSYRATGEEEQSTRGRARLLFEMVNGEAKDGPIQDGWRSTEVRDALDLCLSCKGCLSDCPVDVDMATYKAEFLAHHYDGRVRPAAHYSMGWLPLWARLTHVAPGLPGLVNRLGRARGARLAKRLGGVEPDRPLPQFQAERFTDWFAKHPSPAAAPHGEVVLWPDTFTDNFHPHVARAAVTVLENAGYRVVVPIEALCCGLTLVSTGQLASAKRVLARTAHALAPYLVSGTPLVALEPSCLAVFRSDGPELLPADPDIALLRDRARTLAELLLDTPDWEPPLVASAAVVQPHCHQHAVLGFAADETLMKKAGIRAEAVEGCCGLAGNFGFEAGHLDVSVSVAEHDLLPAVRSASPDALVLADGFSCRTQLEHLGEGRTAQHLAEVLAAAIEGASAISPDTSPESRPTVRPRVPRRVVDRALETYPPRTP</sequence>
<dbReference type="InterPro" id="IPR016169">
    <property type="entry name" value="FAD-bd_PCMH_sub2"/>
</dbReference>
<evidence type="ECO:0000256" key="3">
    <source>
        <dbReference type="ARBA" id="ARBA00022827"/>
    </source>
</evidence>
<feature type="region of interest" description="Disordered" evidence="5">
    <location>
        <begin position="977"/>
        <end position="1012"/>
    </location>
</feature>
<comment type="cofactor">
    <cofactor evidence="1">
        <name>FAD</name>
        <dbReference type="ChEBI" id="CHEBI:57692"/>
    </cofactor>
</comment>
<dbReference type="Pfam" id="PF02913">
    <property type="entry name" value="FAD-oxidase_C"/>
    <property type="match status" value="1"/>
</dbReference>
<dbReference type="Gene3D" id="3.30.43.10">
    <property type="entry name" value="Uridine Diphospho-n-acetylenolpyruvylglucosamine Reductase, domain 2"/>
    <property type="match status" value="1"/>
</dbReference>
<dbReference type="Gene3D" id="1.10.45.10">
    <property type="entry name" value="Vanillyl-alcohol Oxidase, Chain A, domain 4"/>
    <property type="match status" value="1"/>
</dbReference>
<evidence type="ECO:0000256" key="4">
    <source>
        <dbReference type="ARBA" id="ARBA00023002"/>
    </source>
</evidence>
<proteinExistence type="predicted"/>
<dbReference type="SUPFAM" id="SSF55103">
    <property type="entry name" value="FAD-linked oxidases, C-terminal domain"/>
    <property type="match status" value="1"/>
</dbReference>
<evidence type="ECO:0000256" key="2">
    <source>
        <dbReference type="ARBA" id="ARBA00022630"/>
    </source>
</evidence>
<dbReference type="GO" id="GO:0008720">
    <property type="term" value="F:D-lactate dehydrogenase (NAD+) activity"/>
    <property type="evidence" value="ECO:0007669"/>
    <property type="project" value="TreeGrafter"/>
</dbReference>
<dbReference type="Pfam" id="PF02754">
    <property type="entry name" value="CCG"/>
    <property type="match status" value="1"/>
</dbReference>
<accession>A0A387BNV1</accession>
<reference evidence="7 8" key="1">
    <citation type="submission" date="2018-09" db="EMBL/GenBank/DDBJ databases">
        <title>Genome sequencing of strain 2DFW10M-5.</title>
        <authorList>
            <person name="Heo J."/>
            <person name="Kim S.-J."/>
            <person name="Kwon S.-W."/>
        </authorList>
    </citation>
    <scope>NUCLEOTIDE SEQUENCE [LARGE SCALE GENOMIC DNA]</scope>
    <source>
        <strain evidence="7 8">2DFW10M-5</strain>
    </source>
</reference>
<evidence type="ECO:0000313" key="8">
    <source>
        <dbReference type="Proteomes" id="UP000275069"/>
    </source>
</evidence>
<dbReference type="InterPro" id="IPR004017">
    <property type="entry name" value="Cys_rich_dom"/>
</dbReference>
<keyword evidence="3" id="KW-0274">FAD</keyword>
<keyword evidence="4" id="KW-0560">Oxidoreductase</keyword>
<dbReference type="GO" id="GO:0071949">
    <property type="term" value="F:FAD binding"/>
    <property type="evidence" value="ECO:0007669"/>
    <property type="project" value="InterPro"/>
</dbReference>
<dbReference type="Proteomes" id="UP000275069">
    <property type="component" value="Chromosome"/>
</dbReference>
<feature type="domain" description="FAD-binding PCMH-type" evidence="6">
    <location>
        <begin position="41"/>
        <end position="269"/>
    </location>
</feature>
<dbReference type="Gene3D" id="3.30.465.10">
    <property type="match status" value="1"/>
</dbReference>
<dbReference type="InterPro" id="IPR016164">
    <property type="entry name" value="FAD-linked_Oxase-like_C"/>
</dbReference>
<dbReference type="GO" id="GO:0004458">
    <property type="term" value="F:D-lactate dehydrogenase (cytochrome) activity"/>
    <property type="evidence" value="ECO:0007669"/>
    <property type="project" value="TreeGrafter"/>
</dbReference>
<dbReference type="SUPFAM" id="SSF56176">
    <property type="entry name" value="FAD-binding/transporter-associated domain-like"/>
    <property type="match status" value="1"/>
</dbReference>
<dbReference type="PROSITE" id="PS51387">
    <property type="entry name" value="FAD_PCMH"/>
    <property type="match status" value="1"/>
</dbReference>
<dbReference type="InterPro" id="IPR016166">
    <property type="entry name" value="FAD-bd_PCMH"/>
</dbReference>
<evidence type="ECO:0000256" key="5">
    <source>
        <dbReference type="SAM" id="MobiDB-lite"/>
    </source>
</evidence>
<dbReference type="InterPro" id="IPR017896">
    <property type="entry name" value="4Fe4S_Fe-S-bd"/>
</dbReference>
<dbReference type="Pfam" id="PF13183">
    <property type="entry name" value="Fer4_8"/>
    <property type="match status" value="1"/>
</dbReference>
<dbReference type="Pfam" id="PF01565">
    <property type="entry name" value="FAD_binding_4"/>
    <property type="match status" value="1"/>
</dbReference>
<dbReference type="GO" id="GO:1903457">
    <property type="term" value="P:lactate catabolic process"/>
    <property type="evidence" value="ECO:0007669"/>
    <property type="project" value="TreeGrafter"/>
</dbReference>
<dbReference type="Gene3D" id="3.30.70.2740">
    <property type="match status" value="1"/>
</dbReference>
<dbReference type="SUPFAM" id="SSF46548">
    <property type="entry name" value="alpha-helical ferredoxin"/>
    <property type="match status" value="1"/>
</dbReference>
<dbReference type="PANTHER" id="PTHR11748:SF119">
    <property type="entry name" value="D-2-HYDROXYGLUTARATE DEHYDROGENASE"/>
    <property type="match status" value="1"/>
</dbReference>
<dbReference type="InterPro" id="IPR016167">
    <property type="entry name" value="FAD-bd_PCMH_sub1"/>
</dbReference>
<dbReference type="InterPro" id="IPR036318">
    <property type="entry name" value="FAD-bd_PCMH-like_sf"/>
</dbReference>
<name>A0A387BNV1_9MICO</name>
<evidence type="ECO:0000256" key="1">
    <source>
        <dbReference type="ARBA" id="ARBA00001974"/>
    </source>
</evidence>
<keyword evidence="2" id="KW-0285">Flavoprotein</keyword>